<dbReference type="OrthoDB" id="48757at2759"/>
<organism evidence="1 2">
    <name type="scientific">Thalassiosira oceanica</name>
    <name type="common">Marine diatom</name>
    <dbReference type="NCBI Taxonomy" id="159749"/>
    <lineage>
        <taxon>Eukaryota</taxon>
        <taxon>Sar</taxon>
        <taxon>Stramenopiles</taxon>
        <taxon>Ochrophyta</taxon>
        <taxon>Bacillariophyta</taxon>
        <taxon>Coscinodiscophyceae</taxon>
        <taxon>Thalassiosirophycidae</taxon>
        <taxon>Thalassiosirales</taxon>
        <taxon>Thalassiosiraceae</taxon>
        <taxon>Thalassiosira</taxon>
    </lineage>
</organism>
<protein>
    <submittedName>
        <fullName evidence="1">Uncharacterized protein</fullName>
    </submittedName>
</protein>
<dbReference type="AlphaFoldDB" id="K0SBT4"/>
<keyword evidence="2" id="KW-1185">Reference proteome</keyword>
<dbReference type="EMBL" id="AGNL01018635">
    <property type="protein sequence ID" value="EJK62765.1"/>
    <property type="molecule type" value="Genomic_DNA"/>
</dbReference>
<name>K0SBT4_THAOC</name>
<evidence type="ECO:0000313" key="2">
    <source>
        <dbReference type="Proteomes" id="UP000266841"/>
    </source>
</evidence>
<reference evidence="1 2" key="1">
    <citation type="journal article" date="2012" name="Genome Biol.">
        <title>Genome and low-iron response of an oceanic diatom adapted to chronic iron limitation.</title>
        <authorList>
            <person name="Lommer M."/>
            <person name="Specht M."/>
            <person name="Roy A.S."/>
            <person name="Kraemer L."/>
            <person name="Andreson R."/>
            <person name="Gutowska M.A."/>
            <person name="Wolf J."/>
            <person name="Bergner S.V."/>
            <person name="Schilhabel M.B."/>
            <person name="Klostermeier U.C."/>
            <person name="Beiko R.G."/>
            <person name="Rosenstiel P."/>
            <person name="Hippler M."/>
            <person name="Laroche J."/>
        </authorList>
    </citation>
    <scope>NUCLEOTIDE SEQUENCE [LARGE SCALE GENOMIC DNA]</scope>
    <source>
        <strain evidence="1 2">CCMP1005</strain>
    </source>
</reference>
<evidence type="ECO:0000313" key="1">
    <source>
        <dbReference type="EMBL" id="EJK62765.1"/>
    </source>
</evidence>
<accession>K0SBT4</accession>
<sequence>MWSPVLPDIRFNVPRQYVHSLLFVREAAFASRRRWEYERRREQSIRQFFWLRLEGVLQNTFGFHQDVFYGLGRYQWEHWVGSHPSLLPCEMHSSKMSFMDMAMQEVVEEDARPRKSKLEEQWSLGPNRLMIFDHPPGQSPKWLKRNDREGNFRQYYLTAGHLIRWIEQYQQVPALDSWVYRHFPSGAAWRQLVEKHGVDVINAVLERDRTDVYSPFASAQPEIKFEDIGPNARAVFYQITIPNDSRKHALDVLSDQLQVIEATQKMASLHYSLSGDGESLAAKTVEDFCGRHSSVRCHLLGAFSDERIDGNMLESLFKYCDANRDREVVYLSNQLSVHGADVFEANRTKTITAHVLSKDCRLAQQDTSCNVCGSEFYALPFMSFVGNMFAARCEYVKNLSSPRAFMAERREAAGDVLMDELKKHLVTGFRKNLDSPYFLGIHQYSTRHWIGSHPDLVPCDVAPLQAPEHSSQIELARLQAPRRNIALHEDIEDANRKDSDVRSSEARRVREYMYLAGNICKWYHHYSRVPGDSSWVWAYFPDGDMWKSAVSIFGKNAITKVSQQYIVEERRD</sequence>
<proteinExistence type="predicted"/>
<dbReference type="Proteomes" id="UP000266841">
    <property type="component" value="Unassembled WGS sequence"/>
</dbReference>
<gene>
    <name evidence="1" type="ORF">THAOC_16608</name>
</gene>
<dbReference type="eggNOG" id="ENOG502SSW1">
    <property type="taxonomic scope" value="Eukaryota"/>
</dbReference>
<comment type="caution">
    <text evidence="1">The sequence shown here is derived from an EMBL/GenBank/DDBJ whole genome shotgun (WGS) entry which is preliminary data.</text>
</comment>